<dbReference type="GO" id="GO:0016020">
    <property type="term" value="C:membrane"/>
    <property type="evidence" value="ECO:0007669"/>
    <property type="project" value="InterPro"/>
</dbReference>
<feature type="transmembrane region" description="Helical" evidence="16">
    <location>
        <begin position="14"/>
        <end position="40"/>
    </location>
</feature>
<keyword evidence="12" id="KW-0902">Two-component regulatory system</keyword>
<keyword evidence="19" id="KW-1185">Reference proteome</keyword>
<organism evidence="18 19">
    <name type="scientific">Cnuella takakiae</name>
    <dbReference type="NCBI Taxonomy" id="1302690"/>
    <lineage>
        <taxon>Bacteria</taxon>
        <taxon>Pseudomonadati</taxon>
        <taxon>Bacteroidota</taxon>
        <taxon>Chitinophagia</taxon>
        <taxon>Chitinophagales</taxon>
        <taxon>Chitinophagaceae</taxon>
        <taxon>Cnuella</taxon>
    </lineage>
</organism>
<evidence type="ECO:0000256" key="13">
    <source>
        <dbReference type="ARBA" id="ARBA00023014"/>
    </source>
</evidence>
<comment type="catalytic activity">
    <reaction evidence="1">
        <text>ATP + protein L-histidine = ADP + protein N-phospho-L-histidine.</text>
        <dbReference type="EC" id="2.7.13.3"/>
    </reaction>
</comment>
<keyword evidence="9" id="KW-0479">Metal-binding</keyword>
<dbReference type="InterPro" id="IPR005467">
    <property type="entry name" value="His_kinase_dom"/>
</dbReference>
<dbReference type="GO" id="GO:0046983">
    <property type="term" value="F:protein dimerization activity"/>
    <property type="evidence" value="ECO:0007669"/>
    <property type="project" value="InterPro"/>
</dbReference>
<feature type="domain" description="Histidine kinase" evidence="17">
    <location>
        <begin position="76"/>
        <end position="266"/>
    </location>
</feature>
<dbReference type="PANTHER" id="PTHR24421">
    <property type="entry name" value="NITRATE/NITRITE SENSOR PROTEIN NARX-RELATED"/>
    <property type="match status" value="1"/>
</dbReference>
<evidence type="ECO:0000313" key="19">
    <source>
        <dbReference type="Proteomes" id="UP000184368"/>
    </source>
</evidence>
<evidence type="ECO:0000256" key="6">
    <source>
        <dbReference type="ARBA" id="ARBA00022485"/>
    </source>
</evidence>
<dbReference type="Gene3D" id="3.30.565.10">
    <property type="entry name" value="Histidine kinase-like ATPase, C-terminal domain"/>
    <property type="match status" value="1"/>
</dbReference>
<evidence type="ECO:0000256" key="10">
    <source>
        <dbReference type="ARBA" id="ARBA00022777"/>
    </source>
</evidence>
<dbReference type="SUPFAM" id="SSF55874">
    <property type="entry name" value="ATPase domain of HSP90 chaperone/DNA topoisomerase II/histidine kinase"/>
    <property type="match status" value="1"/>
</dbReference>
<protein>
    <recommendedName>
        <fullName evidence="5">Oxygen sensor histidine kinase NreB</fullName>
        <ecNumber evidence="4">2.7.13.3</ecNumber>
    </recommendedName>
    <alternativeName>
        <fullName evidence="15">Nitrogen regulation protein B</fullName>
    </alternativeName>
</protein>
<keyword evidence="10 18" id="KW-0418">Kinase</keyword>
<evidence type="ECO:0000256" key="11">
    <source>
        <dbReference type="ARBA" id="ARBA00023004"/>
    </source>
</evidence>
<reference evidence="18 19" key="1">
    <citation type="submission" date="2016-11" db="EMBL/GenBank/DDBJ databases">
        <authorList>
            <person name="Jaros S."/>
            <person name="Januszkiewicz K."/>
            <person name="Wedrychowicz H."/>
        </authorList>
    </citation>
    <scope>NUCLEOTIDE SEQUENCE [LARGE SCALE GENOMIC DNA]</scope>
    <source>
        <strain evidence="18 19">DSM 26897</strain>
    </source>
</reference>
<dbReference type="Pfam" id="PF07730">
    <property type="entry name" value="HisKA_3"/>
    <property type="match status" value="1"/>
</dbReference>
<keyword evidence="16" id="KW-0472">Membrane</keyword>
<dbReference type="RefSeq" id="WP_073039393.1">
    <property type="nucleotide sequence ID" value="NZ_FQUO01000001.1"/>
</dbReference>
<keyword evidence="16" id="KW-0812">Transmembrane</keyword>
<keyword evidence="16" id="KW-1133">Transmembrane helix</keyword>
<evidence type="ECO:0000256" key="1">
    <source>
        <dbReference type="ARBA" id="ARBA00000085"/>
    </source>
</evidence>
<dbReference type="STRING" id="1302690.BUE76_01555"/>
<keyword evidence="13" id="KW-0411">Iron-sulfur</keyword>
<dbReference type="InterPro" id="IPR036890">
    <property type="entry name" value="HATPase_C_sf"/>
</dbReference>
<name>A0A1M4TFI3_9BACT</name>
<dbReference type="GO" id="GO:0051539">
    <property type="term" value="F:4 iron, 4 sulfur cluster binding"/>
    <property type="evidence" value="ECO:0007669"/>
    <property type="project" value="UniProtKB-KW"/>
</dbReference>
<dbReference type="GO" id="GO:0046872">
    <property type="term" value="F:metal ion binding"/>
    <property type="evidence" value="ECO:0007669"/>
    <property type="project" value="UniProtKB-KW"/>
</dbReference>
<dbReference type="InterPro" id="IPR003594">
    <property type="entry name" value="HATPase_dom"/>
</dbReference>
<dbReference type="GO" id="GO:0000155">
    <property type="term" value="F:phosphorelay sensor kinase activity"/>
    <property type="evidence" value="ECO:0007669"/>
    <property type="project" value="InterPro"/>
</dbReference>
<dbReference type="SMART" id="SM00387">
    <property type="entry name" value="HATPase_c"/>
    <property type="match status" value="1"/>
</dbReference>
<dbReference type="InterPro" id="IPR011712">
    <property type="entry name" value="Sig_transdc_His_kin_sub3_dim/P"/>
</dbReference>
<evidence type="ECO:0000256" key="9">
    <source>
        <dbReference type="ARBA" id="ARBA00022723"/>
    </source>
</evidence>
<gene>
    <name evidence="18" type="ORF">SAMN05444008_101400</name>
</gene>
<evidence type="ECO:0000256" key="3">
    <source>
        <dbReference type="ARBA" id="ARBA00004496"/>
    </source>
</evidence>
<evidence type="ECO:0000256" key="14">
    <source>
        <dbReference type="ARBA" id="ARBA00024827"/>
    </source>
</evidence>
<comment type="subcellular location">
    <subcellularLocation>
        <location evidence="3">Cytoplasm</location>
    </subcellularLocation>
</comment>
<dbReference type="PROSITE" id="PS50109">
    <property type="entry name" value="HIS_KIN"/>
    <property type="match status" value="1"/>
</dbReference>
<dbReference type="AlphaFoldDB" id="A0A1M4TFI3"/>
<dbReference type="PRINTS" id="PR00344">
    <property type="entry name" value="BCTRLSENSOR"/>
</dbReference>
<keyword evidence="6" id="KW-0004">4Fe-4S</keyword>
<evidence type="ECO:0000313" key="18">
    <source>
        <dbReference type="EMBL" id="SHE43201.1"/>
    </source>
</evidence>
<evidence type="ECO:0000259" key="17">
    <source>
        <dbReference type="PROSITE" id="PS50109"/>
    </source>
</evidence>
<evidence type="ECO:0000256" key="7">
    <source>
        <dbReference type="ARBA" id="ARBA00022490"/>
    </source>
</evidence>
<dbReference type="CDD" id="cd16917">
    <property type="entry name" value="HATPase_UhpB-NarQ-NarX-like"/>
    <property type="match status" value="1"/>
</dbReference>
<keyword evidence="11" id="KW-0408">Iron</keyword>
<accession>A0A1M4TFI3</accession>
<dbReference type="GO" id="GO:0005737">
    <property type="term" value="C:cytoplasm"/>
    <property type="evidence" value="ECO:0007669"/>
    <property type="project" value="UniProtKB-SubCell"/>
</dbReference>
<dbReference type="Proteomes" id="UP000184368">
    <property type="component" value="Unassembled WGS sequence"/>
</dbReference>
<dbReference type="Gene3D" id="1.20.5.1930">
    <property type="match status" value="1"/>
</dbReference>
<dbReference type="EMBL" id="FQUO01000001">
    <property type="protein sequence ID" value="SHE43201.1"/>
    <property type="molecule type" value="Genomic_DNA"/>
</dbReference>
<dbReference type="OrthoDB" id="5401121at2"/>
<comment type="cofactor">
    <cofactor evidence="2">
        <name>[4Fe-4S] cluster</name>
        <dbReference type="ChEBI" id="CHEBI:49883"/>
    </cofactor>
</comment>
<sequence>MAHGTLAYLLQQNFILLLIIGGAVIFTILVFFIILFIVFYQRRRHRYQAEQQELRNSFQRELLKTQLETQEHTLRKIGDELHDNIGQLLSSTKMFLALAGRELGQVPDSIHTAETTLAKAILELRALSKLHNQEWLHQFDLIDNIRSEATRINAGGLLDIRVESNIDSVPLNNQSQVMLFRVVQEALHNCIKHAGATALSISVAAAGGLRLVIADNGRGFDPGGPARSGVGLLNMKHRVQLLGGDICWHSRPGAGTRVEINLPDTVVDVSA</sequence>
<keyword evidence="7" id="KW-0963">Cytoplasm</keyword>
<evidence type="ECO:0000256" key="4">
    <source>
        <dbReference type="ARBA" id="ARBA00012438"/>
    </source>
</evidence>
<keyword evidence="8" id="KW-0808">Transferase</keyword>
<evidence type="ECO:0000256" key="8">
    <source>
        <dbReference type="ARBA" id="ARBA00022679"/>
    </source>
</evidence>
<dbReference type="InterPro" id="IPR004358">
    <property type="entry name" value="Sig_transdc_His_kin-like_C"/>
</dbReference>
<evidence type="ECO:0000256" key="16">
    <source>
        <dbReference type="SAM" id="Phobius"/>
    </source>
</evidence>
<evidence type="ECO:0000256" key="12">
    <source>
        <dbReference type="ARBA" id="ARBA00023012"/>
    </source>
</evidence>
<comment type="function">
    <text evidence="14">Member of the two-component regulatory system NreB/NreC involved in the control of dissimilatory nitrate/nitrite reduction in response to oxygen. NreB functions as a direct oxygen sensor histidine kinase which is autophosphorylated, in the absence of oxygen, probably at the conserved histidine residue, and transfers its phosphate group probably to a conserved aspartate residue of NreC. NreB/NreC activates the expression of the nitrate (narGHJI) and nitrite (nir) reductase operons, as well as the putative nitrate transporter gene narT.</text>
</comment>
<evidence type="ECO:0000256" key="5">
    <source>
        <dbReference type="ARBA" id="ARBA00017322"/>
    </source>
</evidence>
<dbReference type="Pfam" id="PF02518">
    <property type="entry name" value="HATPase_c"/>
    <property type="match status" value="1"/>
</dbReference>
<dbReference type="EC" id="2.7.13.3" evidence="4"/>
<evidence type="ECO:0000256" key="2">
    <source>
        <dbReference type="ARBA" id="ARBA00001966"/>
    </source>
</evidence>
<proteinExistence type="predicted"/>
<dbReference type="InterPro" id="IPR050482">
    <property type="entry name" value="Sensor_HK_TwoCompSys"/>
</dbReference>
<evidence type="ECO:0000256" key="15">
    <source>
        <dbReference type="ARBA" id="ARBA00030800"/>
    </source>
</evidence>